<dbReference type="EMBL" id="CM042018">
    <property type="protein sequence ID" value="KAI3826468.1"/>
    <property type="molecule type" value="Genomic_DNA"/>
</dbReference>
<gene>
    <name evidence="1" type="ORF">L1987_00516</name>
</gene>
<evidence type="ECO:0000313" key="1">
    <source>
        <dbReference type="EMBL" id="KAI3826468.1"/>
    </source>
</evidence>
<proteinExistence type="predicted"/>
<organism evidence="1 2">
    <name type="scientific">Smallanthus sonchifolius</name>
    <dbReference type="NCBI Taxonomy" id="185202"/>
    <lineage>
        <taxon>Eukaryota</taxon>
        <taxon>Viridiplantae</taxon>
        <taxon>Streptophyta</taxon>
        <taxon>Embryophyta</taxon>
        <taxon>Tracheophyta</taxon>
        <taxon>Spermatophyta</taxon>
        <taxon>Magnoliopsida</taxon>
        <taxon>eudicotyledons</taxon>
        <taxon>Gunneridae</taxon>
        <taxon>Pentapetalae</taxon>
        <taxon>asterids</taxon>
        <taxon>campanulids</taxon>
        <taxon>Asterales</taxon>
        <taxon>Asteraceae</taxon>
        <taxon>Asteroideae</taxon>
        <taxon>Heliantheae alliance</taxon>
        <taxon>Millerieae</taxon>
        <taxon>Smallanthus</taxon>
    </lineage>
</organism>
<evidence type="ECO:0000313" key="2">
    <source>
        <dbReference type="Proteomes" id="UP001056120"/>
    </source>
</evidence>
<reference evidence="2" key="1">
    <citation type="journal article" date="2022" name="Mol. Ecol. Resour.">
        <title>The genomes of chicory, endive, great burdock and yacon provide insights into Asteraceae palaeo-polyploidization history and plant inulin production.</title>
        <authorList>
            <person name="Fan W."/>
            <person name="Wang S."/>
            <person name="Wang H."/>
            <person name="Wang A."/>
            <person name="Jiang F."/>
            <person name="Liu H."/>
            <person name="Zhao H."/>
            <person name="Xu D."/>
            <person name="Zhang Y."/>
        </authorList>
    </citation>
    <scope>NUCLEOTIDE SEQUENCE [LARGE SCALE GENOMIC DNA]</scope>
    <source>
        <strain evidence="2">cv. Yunnan</strain>
    </source>
</reference>
<dbReference type="Proteomes" id="UP001056120">
    <property type="component" value="Linkage Group LG01"/>
</dbReference>
<reference evidence="1 2" key="2">
    <citation type="journal article" date="2022" name="Mol. Ecol. Resour.">
        <title>The genomes of chicory, endive, great burdock and yacon provide insights into Asteraceae paleo-polyploidization history and plant inulin production.</title>
        <authorList>
            <person name="Fan W."/>
            <person name="Wang S."/>
            <person name="Wang H."/>
            <person name="Wang A."/>
            <person name="Jiang F."/>
            <person name="Liu H."/>
            <person name="Zhao H."/>
            <person name="Xu D."/>
            <person name="Zhang Y."/>
        </authorList>
    </citation>
    <scope>NUCLEOTIDE SEQUENCE [LARGE SCALE GENOMIC DNA]</scope>
    <source>
        <strain evidence="2">cv. Yunnan</strain>
        <tissue evidence="1">Leaves</tissue>
    </source>
</reference>
<comment type="caution">
    <text evidence="1">The sequence shown here is derived from an EMBL/GenBank/DDBJ whole genome shotgun (WGS) entry which is preliminary data.</text>
</comment>
<name>A0ACB9K2G3_9ASTR</name>
<accession>A0ACB9K2G3</accession>
<sequence length="135" mass="15149">MITSQIARKSPCTGTLGEGGFVAGDAFSLRGRDAIYLDDDRQWRWWWSRRQWRVPGVGKKKGAVVVVSPTVAGSWCGEEERGSAMATTNKMGMMSGECDLNLEELQSARFPEKLVEVSNMMELRPEGVRENFLKF</sequence>
<keyword evidence="2" id="KW-1185">Reference proteome</keyword>
<protein>
    <submittedName>
        <fullName evidence="1">Uncharacterized protein</fullName>
    </submittedName>
</protein>